<evidence type="ECO:0000313" key="2">
    <source>
        <dbReference type="Proteomes" id="UP001595839"/>
    </source>
</evidence>
<accession>A0ABV9AHH4</accession>
<reference evidence="2" key="1">
    <citation type="journal article" date="2019" name="Int. J. Syst. Evol. Microbiol.">
        <title>The Global Catalogue of Microorganisms (GCM) 10K type strain sequencing project: providing services to taxonomists for standard genome sequencing and annotation.</title>
        <authorList>
            <consortium name="The Broad Institute Genomics Platform"/>
            <consortium name="The Broad Institute Genome Sequencing Center for Infectious Disease"/>
            <person name="Wu L."/>
            <person name="Ma J."/>
        </authorList>
    </citation>
    <scope>NUCLEOTIDE SEQUENCE [LARGE SCALE GENOMIC DNA]</scope>
    <source>
        <strain evidence="2">CGMCC 4.7177</strain>
    </source>
</reference>
<name>A0ABV9AHH4_9ACTN</name>
<comment type="caution">
    <text evidence="1">The sequence shown here is derived from an EMBL/GenBank/DDBJ whole genome shotgun (WGS) entry which is preliminary data.</text>
</comment>
<sequence length="120" mass="13660">MFGMLPFPCGFEPEDHGWTVVEPIAPNQRLQAAMQELHRFGFVSTHWQRWEVPYRSPAGLARVGYDKNRDCFYGLYMPPFERDRNSFTLAEIHREIRFGVGGGSISLGQPSVSLTTVPIT</sequence>
<gene>
    <name evidence="1" type="ORF">ACFPIH_02985</name>
</gene>
<dbReference type="Proteomes" id="UP001595839">
    <property type="component" value="Unassembled WGS sequence"/>
</dbReference>
<evidence type="ECO:0000313" key="1">
    <source>
        <dbReference type="EMBL" id="MFC4498496.1"/>
    </source>
</evidence>
<dbReference type="EMBL" id="JBHSFK010000002">
    <property type="protein sequence ID" value="MFC4498496.1"/>
    <property type="molecule type" value="Genomic_DNA"/>
</dbReference>
<dbReference type="RefSeq" id="WP_381167877.1">
    <property type="nucleotide sequence ID" value="NZ_JBHSFK010000002.1"/>
</dbReference>
<organism evidence="1 2">
    <name type="scientific">Streptomyces vulcanius</name>
    <dbReference type="NCBI Taxonomy" id="1441876"/>
    <lineage>
        <taxon>Bacteria</taxon>
        <taxon>Bacillati</taxon>
        <taxon>Actinomycetota</taxon>
        <taxon>Actinomycetes</taxon>
        <taxon>Kitasatosporales</taxon>
        <taxon>Streptomycetaceae</taxon>
        <taxon>Streptomyces</taxon>
    </lineage>
</organism>
<proteinExistence type="predicted"/>
<keyword evidence="2" id="KW-1185">Reference proteome</keyword>
<protein>
    <submittedName>
        <fullName evidence="1">Uncharacterized protein</fullName>
    </submittedName>
</protein>